<protein>
    <submittedName>
        <fullName evidence="10">Acyl-CoA dehydrogenase family protein</fullName>
    </submittedName>
</protein>
<dbReference type="Gene3D" id="2.40.110.10">
    <property type="entry name" value="Butyryl-CoA Dehydrogenase, subunit A, domain 2"/>
    <property type="match status" value="1"/>
</dbReference>
<dbReference type="Pfam" id="PF00441">
    <property type="entry name" value="Acyl-CoA_dh_1"/>
    <property type="match status" value="1"/>
</dbReference>
<evidence type="ECO:0000259" key="7">
    <source>
        <dbReference type="Pfam" id="PF00441"/>
    </source>
</evidence>
<dbReference type="InterPro" id="IPR037069">
    <property type="entry name" value="AcylCoA_DH/ox_N_sf"/>
</dbReference>
<evidence type="ECO:0000256" key="1">
    <source>
        <dbReference type="ARBA" id="ARBA00001974"/>
    </source>
</evidence>
<evidence type="ECO:0000256" key="2">
    <source>
        <dbReference type="ARBA" id="ARBA00009347"/>
    </source>
</evidence>
<comment type="caution">
    <text evidence="10">The sequence shown here is derived from an EMBL/GenBank/DDBJ whole genome shotgun (WGS) entry which is preliminary data.</text>
</comment>
<evidence type="ECO:0000259" key="9">
    <source>
        <dbReference type="Pfam" id="PF02771"/>
    </source>
</evidence>
<dbReference type="RefSeq" id="WP_281042767.1">
    <property type="nucleotide sequence ID" value="NZ_JARYGZ010000001.1"/>
</dbReference>
<feature type="domain" description="Acyl-CoA dehydrogenase/oxidase C-terminal" evidence="7">
    <location>
        <begin position="233"/>
        <end position="399"/>
    </location>
</feature>
<dbReference type="SUPFAM" id="SSF56645">
    <property type="entry name" value="Acyl-CoA dehydrogenase NM domain-like"/>
    <property type="match status" value="1"/>
</dbReference>
<dbReference type="InterPro" id="IPR046373">
    <property type="entry name" value="Acyl-CoA_Oxase/DH_mid-dom_sf"/>
</dbReference>
<comment type="cofactor">
    <cofactor evidence="1 6">
        <name>FAD</name>
        <dbReference type="ChEBI" id="CHEBI:57692"/>
    </cofactor>
</comment>
<dbReference type="Gene3D" id="1.10.540.10">
    <property type="entry name" value="Acyl-CoA dehydrogenase/oxidase, N-terminal domain"/>
    <property type="match status" value="1"/>
</dbReference>
<dbReference type="EMBL" id="JARYGZ010000001">
    <property type="protein sequence ID" value="MDH7637415.1"/>
    <property type="molecule type" value="Genomic_DNA"/>
</dbReference>
<feature type="domain" description="Acyl-CoA oxidase/dehydrogenase middle" evidence="8">
    <location>
        <begin position="127"/>
        <end position="219"/>
    </location>
</feature>
<keyword evidence="3 6" id="KW-0285">Flavoprotein</keyword>
<accession>A0ABT6MWP7</accession>
<evidence type="ECO:0000256" key="4">
    <source>
        <dbReference type="ARBA" id="ARBA00022827"/>
    </source>
</evidence>
<dbReference type="Pfam" id="PF02770">
    <property type="entry name" value="Acyl-CoA_dh_M"/>
    <property type="match status" value="1"/>
</dbReference>
<dbReference type="InterPro" id="IPR006091">
    <property type="entry name" value="Acyl-CoA_Oxase/DH_mid-dom"/>
</dbReference>
<keyword evidence="11" id="KW-1185">Reference proteome</keyword>
<gene>
    <name evidence="10" type="ORF">QGN17_01605</name>
</gene>
<evidence type="ECO:0000256" key="5">
    <source>
        <dbReference type="ARBA" id="ARBA00023002"/>
    </source>
</evidence>
<comment type="similarity">
    <text evidence="2 6">Belongs to the acyl-CoA dehydrogenase family.</text>
</comment>
<evidence type="ECO:0000256" key="6">
    <source>
        <dbReference type="RuleBase" id="RU362125"/>
    </source>
</evidence>
<dbReference type="InterPro" id="IPR009075">
    <property type="entry name" value="AcylCo_DH/oxidase_C"/>
</dbReference>
<dbReference type="InterPro" id="IPR013786">
    <property type="entry name" value="AcylCoA_DH/ox_N"/>
</dbReference>
<dbReference type="InterPro" id="IPR052161">
    <property type="entry name" value="Mycobact_Acyl-CoA_DH"/>
</dbReference>
<name>A0ABT6MWP7_9SPHN</name>
<dbReference type="PANTHER" id="PTHR43292">
    <property type="entry name" value="ACYL-COA DEHYDROGENASE"/>
    <property type="match status" value="1"/>
</dbReference>
<feature type="domain" description="Acyl-CoA dehydrogenase/oxidase N-terminal" evidence="9">
    <location>
        <begin position="6"/>
        <end position="123"/>
    </location>
</feature>
<dbReference type="SUPFAM" id="SSF47203">
    <property type="entry name" value="Acyl-CoA dehydrogenase C-terminal domain-like"/>
    <property type="match status" value="1"/>
</dbReference>
<dbReference type="Proteomes" id="UP001160625">
    <property type="component" value="Unassembled WGS sequence"/>
</dbReference>
<proteinExistence type="inferred from homology"/>
<dbReference type="InterPro" id="IPR009100">
    <property type="entry name" value="AcylCoA_DH/oxidase_NM_dom_sf"/>
</dbReference>
<evidence type="ECO:0000313" key="11">
    <source>
        <dbReference type="Proteomes" id="UP001160625"/>
    </source>
</evidence>
<keyword evidence="5 6" id="KW-0560">Oxidoreductase</keyword>
<evidence type="ECO:0000259" key="8">
    <source>
        <dbReference type="Pfam" id="PF02770"/>
    </source>
</evidence>
<dbReference type="InterPro" id="IPR036250">
    <property type="entry name" value="AcylCo_DH-like_C"/>
</dbReference>
<dbReference type="Pfam" id="PF02771">
    <property type="entry name" value="Acyl-CoA_dh_N"/>
    <property type="match status" value="1"/>
</dbReference>
<evidence type="ECO:0000256" key="3">
    <source>
        <dbReference type="ARBA" id="ARBA00022630"/>
    </source>
</evidence>
<sequence>MDIDLTPEDQQFREEVRTFLSERYTPELRAAAARQAGVFAEGELAREWHRILYEQGWVAPSWPVEYGGTGWSPMQRYLYDRECGLAGTPSLPAMGLQMCGPVIMGYGTQAQKDYFLPRILSGEHYWCQGYSEPGAGSDLASLKTRAVRDGDDYVVNGTKIWTTHAHNANWIFLLARTATEGRPQAGISFLLTPMDVEGLSVTPIISMSGEHEVNQCFFDNVRIPVSQRVGGENEGWTVAKYLLEFERGGGSAAGRLGAQLRKLGRIAREEMGEDGRPLWEDDGFRSRIAQLETEVLAIEWTELRGIAGRTAGEAAGDANASMLKLIVSEATQKISELAVEALGQRGAVDQRDALGMFANGAGIGAPYALTPTARYLNARAATIFGGSSEVQRNILAKAALGL</sequence>
<organism evidence="10 11">
    <name type="scientific">Sphingomonas oryzagri</name>
    <dbReference type="NCBI Taxonomy" id="3042314"/>
    <lineage>
        <taxon>Bacteria</taxon>
        <taxon>Pseudomonadati</taxon>
        <taxon>Pseudomonadota</taxon>
        <taxon>Alphaproteobacteria</taxon>
        <taxon>Sphingomonadales</taxon>
        <taxon>Sphingomonadaceae</taxon>
        <taxon>Sphingomonas</taxon>
    </lineage>
</organism>
<keyword evidence="4 6" id="KW-0274">FAD</keyword>
<reference evidence="10" key="1">
    <citation type="submission" date="2023-04" db="EMBL/GenBank/DDBJ databases">
        <title>Sphingomonas sp. MAHUQ-71 isolated from rice field.</title>
        <authorList>
            <person name="Huq M.A."/>
        </authorList>
    </citation>
    <scope>NUCLEOTIDE SEQUENCE</scope>
    <source>
        <strain evidence="10">MAHUQ-71</strain>
    </source>
</reference>
<evidence type="ECO:0000313" key="10">
    <source>
        <dbReference type="EMBL" id="MDH7637415.1"/>
    </source>
</evidence>
<dbReference type="Gene3D" id="1.20.140.10">
    <property type="entry name" value="Butyryl-CoA Dehydrogenase, subunit A, domain 3"/>
    <property type="match status" value="1"/>
</dbReference>
<dbReference type="PANTHER" id="PTHR43292:SF3">
    <property type="entry name" value="ACYL-COA DEHYDROGENASE FADE29"/>
    <property type="match status" value="1"/>
</dbReference>